<dbReference type="PANTHER" id="PTHR33602">
    <property type="entry name" value="REGULATORY PROTEIN RECX FAMILY PROTEIN"/>
    <property type="match status" value="1"/>
</dbReference>
<evidence type="ECO:0000259" key="8">
    <source>
        <dbReference type="Pfam" id="PF21982"/>
    </source>
</evidence>
<sequence length="162" mass="18726">MAVTPEEQKNARRKAMLLLEHMDRTEKGLSDRLRQAGFSAEATEDAMNYVRSYGYLNDHRYAMNYISFRMGTKSRQKILQELSGKGIDRETALAAWEEAAEIEEPDELAILRVAVEKKCQPDTVLDEKGMRRLQGFLQRRGFSYGDISHVLEEMNITCERNF</sequence>
<comment type="function">
    <text evidence="5">Modulates RecA activity.</text>
</comment>
<evidence type="ECO:0000256" key="1">
    <source>
        <dbReference type="ARBA" id="ARBA00004496"/>
    </source>
</evidence>
<reference evidence="9 10" key="1">
    <citation type="journal article" date="2020" name="Cell Host Microbe">
        <title>Functional and Genomic Variation between Human-Derived Isolates of Lachnospiraceae Reveals Inter- and Intra-Species Diversity.</title>
        <authorList>
            <person name="Sorbara M.T."/>
            <person name="Littmann E.R."/>
            <person name="Fontana E."/>
            <person name="Moody T.U."/>
            <person name="Kohout C.E."/>
            <person name="Gjonbalaj M."/>
            <person name="Eaton V."/>
            <person name="Seok R."/>
            <person name="Leiner I.M."/>
            <person name="Pamer E.G."/>
        </authorList>
    </citation>
    <scope>NUCLEOTIDE SEQUENCE [LARGE SCALE GENOMIC DNA]</scope>
    <source>
        <strain evidence="9 10">MSK.17.74</strain>
    </source>
</reference>
<evidence type="ECO:0000259" key="7">
    <source>
        <dbReference type="Pfam" id="PF21981"/>
    </source>
</evidence>
<dbReference type="EMBL" id="JAAITS010000066">
    <property type="protein sequence ID" value="NSG87231.1"/>
    <property type="molecule type" value="Genomic_DNA"/>
</dbReference>
<dbReference type="Pfam" id="PF02631">
    <property type="entry name" value="RecX_HTH2"/>
    <property type="match status" value="1"/>
</dbReference>
<evidence type="ECO:0000256" key="3">
    <source>
        <dbReference type="ARBA" id="ARBA00018111"/>
    </source>
</evidence>
<dbReference type="Gene3D" id="1.10.10.10">
    <property type="entry name" value="Winged helix-like DNA-binding domain superfamily/Winged helix DNA-binding domain"/>
    <property type="match status" value="3"/>
</dbReference>
<comment type="subcellular location">
    <subcellularLocation>
        <location evidence="1 5">Cytoplasm</location>
    </subcellularLocation>
</comment>
<evidence type="ECO:0000313" key="9">
    <source>
        <dbReference type="EMBL" id="NSG87231.1"/>
    </source>
</evidence>
<feature type="domain" description="RecX third three-helical" evidence="7">
    <location>
        <begin position="106"/>
        <end position="151"/>
    </location>
</feature>
<organism evidence="9 10">
    <name type="scientific">Blautia faecis</name>
    <dbReference type="NCBI Taxonomy" id="871665"/>
    <lineage>
        <taxon>Bacteria</taxon>
        <taxon>Bacillati</taxon>
        <taxon>Bacillota</taxon>
        <taxon>Clostridia</taxon>
        <taxon>Lachnospirales</taxon>
        <taxon>Lachnospiraceae</taxon>
        <taxon>Blautia</taxon>
    </lineage>
</organism>
<dbReference type="HAMAP" id="MF_01114">
    <property type="entry name" value="RecX"/>
    <property type="match status" value="1"/>
</dbReference>
<evidence type="ECO:0000259" key="6">
    <source>
        <dbReference type="Pfam" id="PF02631"/>
    </source>
</evidence>
<dbReference type="InterPro" id="IPR053924">
    <property type="entry name" value="RecX_HTH_2nd"/>
</dbReference>
<comment type="similarity">
    <text evidence="2 5">Belongs to the RecX family.</text>
</comment>
<keyword evidence="4 5" id="KW-0963">Cytoplasm</keyword>
<accession>A0ABX2HB57</accession>
<evidence type="ECO:0000256" key="2">
    <source>
        <dbReference type="ARBA" id="ARBA00009695"/>
    </source>
</evidence>
<dbReference type="Pfam" id="PF21982">
    <property type="entry name" value="RecX_HTH1"/>
    <property type="match status" value="1"/>
</dbReference>
<dbReference type="InterPro" id="IPR053925">
    <property type="entry name" value="RecX_HTH_3rd"/>
</dbReference>
<evidence type="ECO:0000256" key="4">
    <source>
        <dbReference type="ARBA" id="ARBA00022490"/>
    </source>
</evidence>
<gene>
    <name evidence="5" type="primary">recX</name>
    <name evidence="9" type="ORF">G5B17_17885</name>
</gene>
<dbReference type="Pfam" id="PF21981">
    <property type="entry name" value="RecX_HTH3"/>
    <property type="match status" value="1"/>
</dbReference>
<name>A0ABX2HB57_9FIRM</name>
<dbReference type="InterPro" id="IPR036388">
    <property type="entry name" value="WH-like_DNA-bd_sf"/>
</dbReference>
<dbReference type="PANTHER" id="PTHR33602:SF1">
    <property type="entry name" value="REGULATORY PROTEIN RECX FAMILY PROTEIN"/>
    <property type="match status" value="1"/>
</dbReference>
<dbReference type="InterPro" id="IPR003783">
    <property type="entry name" value="Regulatory_RecX"/>
</dbReference>
<keyword evidence="10" id="KW-1185">Reference proteome</keyword>
<dbReference type="InterPro" id="IPR053926">
    <property type="entry name" value="RecX_HTH_1st"/>
</dbReference>
<dbReference type="Proteomes" id="UP001644719">
    <property type="component" value="Unassembled WGS sequence"/>
</dbReference>
<protein>
    <recommendedName>
        <fullName evidence="3 5">Regulatory protein RecX</fullName>
    </recommendedName>
</protein>
<evidence type="ECO:0000313" key="10">
    <source>
        <dbReference type="Proteomes" id="UP001644719"/>
    </source>
</evidence>
<feature type="domain" description="RecX first three-helical" evidence="8">
    <location>
        <begin position="11"/>
        <end position="48"/>
    </location>
</feature>
<feature type="domain" description="RecX second three-helical" evidence="6">
    <location>
        <begin position="57"/>
        <end position="94"/>
    </location>
</feature>
<proteinExistence type="inferred from homology"/>
<comment type="caution">
    <text evidence="9">The sequence shown here is derived from an EMBL/GenBank/DDBJ whole genome shotgun (WGS) entry which is preliminary data.</text>
</comment>
<dbReference type="RefSeq" id="WP_148462513.1">
    <property type="nucleotide sequence ID" value="NZ_JAAINN010000002.1"/>
</dbReference>
<evidence type="ECO:0000256" key="5">
    <source>
        <dbReference type="HAMAP-Rule" id="MF_01114"/>
    </source>
</evidence>